<sequence>MDAWTISEVLPGLHRFTFPLGEAYLWCERDALALIDAGPPGSGPALAKGIASLGRRPEEVRHLVLTHHHGDHTGSAAEIAAWGEVTVSAHRLDAPVIRHAVPPPEPDLSDAPGWERELFAKTPRMFAGPPCRVDRELEDGDLLDFAGGARVVATPGHTAGSIGVHLPAHRVLFTGDTAANPVGTPMFGVFHRDRRRAFASFGRLAELDVDTACFGHGDPVVGAAGAALRAAAAAGLPE</sequence>
<evidence type="ECO:0000313" key="2">
    <source>
        <dbReference type="EMBL" id="RKN38584.1"/>
    </source>
</evidence>
<keyword evidence="3" id="KW-1185">Reference proteome</keyword>
<gene>
    <name evidence="2" type="ORF">D7294_24260</name>
</gene>
<dbReference type="GO" id="GO:0016787">
    <property type="term" value="F:hydrolase activity"/>
    <property type="evidence" value="ECO:0007669"/>
    <property type="project" value="UniProtKB-KW"/>
</dbReference>
<dbReference type="EMBL" id="RBAL01000017">
    <property type="protein sequence ID" value="RKN38584.1"/>
    <property type="molecule type" value="Genomic_DNA"/>
</dbReference>
<keyword evidence="2" id="KW-0378">Hydrolase</keyword>
<dbReference type="Gene3D" id="3.60.15.10">
    <property type="entry name" value="Ribonuclease Z/Hydroxyacylglutathione hydrolase-like"/>
    <property type="match status" value="1"/>
</dbReference>
<comment type="caution">
    <text evidence="2">The sequence shown here is derived from an EMBL/GenBank/DDBJ whole genome shotgun (WGS) entry which is preliminary data.</text>
</comment>
<evidence type="ECO:0000313" key="3">
    <source>
        <dbReference type="Proteomes" id="UP000272474"/>
    </source>
</evidence>
<dbReference type="OrthoDB" id="2971563at2"/>
<accession>A0A3A9YSV0</accession>
<evidence type="ECO:0000259" key="1">
    <source>
        <dbReference type="SMART" id="SM00849"/>
    </source>
</evidence>
<dbReference type="Proteomes" id="UP000272474">
    <property type="component" value="Unassembled WGS sequence"/>
</dbReference>
<dbReference type="RefSeq" id="WP_120683283.1">
    <property type="nucleotide sequence ID" value="NZ_RBAL01000017.1"/>
</dbReference>
<dbReference type="InterPro" id="IPR001279">
    <property type="entry name" value="Metallo-B-lactamas"/>
</dbReference>
<name>A0A3A9YSV0_9ACTN</name>
<proteinExistence type="predicted"/>
<dbReference type="InterPro" id="IPR036866">
    <property type="entry name" value="RibonucZ/Hydroxyglut_hydro"/>
</dbReference>
<dbReference type="AlphaFoldDB" id="A0A3A9YSV0"/>
<reference evidence="2 3" key="1">
    <citation type="journal article" date="2014" name="Int. J. Syst. Evol. Microbiol.">
        <title>Streptomyces hoynatensis sp. nov., isolated from deep marine sediment.</title>
        <authorList>
            <person name="Veyisoglu A."/>
            <person name="Sahin N."/>
        </authorList>
    </citation>
    <scope>NUCLEOTIDE SEQUENCE [LARGE SCALE GENOMIC DNA]</scope>
    <source>
        <strain evidence="2 3">KCTC 29097</strain>
    </source>
</reference>
<dbReference type="Pfam" id="PF00753">
    <property type="entry name" value="Lactamase_B"/>
    <property type="match status" value="1"/>
</dbReference>
<organism evidence="2 3">
    <name type="scientific">Streptomyces hoynatensis</name>
    <dbReference type="NCBI Taxonomy" id="1141874"/>
    <lineage>
        <taxon>Bacteria</taxon>
        <taxon>Bacillati</taxon>
        <taxon>Actinomycetota</taxon>
        <taxon>Actinomycetes</taxon>
        <taxon>Kitasatosporales</taxon>
        <taxon>Streptomycetaceae</taxon>
        <taxon>Streptomyces</taxon>
    </lineage>
</organism>
<dbReference type="InterPro" id="IPR050855">
    <property type="entry name" value="NDM-1-like"/>
</dbReference>
<dbReference type="CDD" id="cd07721">
    <property type="entry name" value="yflN-like_MBL-fold"/>
    <property type="match status" value="1"/>
</dbReference>
<dbReference type="SMART" id="SM00849">
    <property type="entry name" value="Lactamase_B"/>
    <property type="match status" value="1"/>
</dbReference>
<feature type="domain" description="Metallo-beta-lactamase" evidence="1">
    <location>
        <begin position="20"/>
        <end position="216"/>
    </location>
</feature>
<dbReference type="PANTHER" id="PTHR42951">
    <property type="entry name" value="METALLO-BETA-LACTAMASE DOMAIN-CONTAINING"/>
    <property type="match status" value="1"/>
</dbReference>
<dbReference type="SUPFAM" id="SSF56281">
    <property type="entry name" value="Metallo-hydrolase/oxidoreductase"/>
    <property type="match status" value="1"/>
</dbReference>
<protein>
    <submittedName>
        <fullName evidence="2">MBL fold metallo-hydrolase</fullName>
    </submittedName>
</protein>